<evidence type="ECO:0000256" key="4">
    <source>
        <dbReference type="ARBA" id="ARBA00022807"/>
    </source>
</evidence>
<evidence type="ECO:0000259" key="5">
    <source>
        <dbReference type="SMART" id="SM00645"/>
    </source>
</evidence>
<evidence type="ECO:0000256" key="3">
    <source>
        <dbReference type="ARBA" id="ARBA00022801"/>
    </source>
</evidence>
<gene>
    <name evidence="6" type="ORF">DY000_02029336</name>
</gene>
<evidence type="ECO:0000256" key="1">
    <source>
        <dbReference type="ARBA" id="ARBA00008455"/>
    </source>
</evidence>
<organism evidence="6 7">
    <name type="scientific">Brassica cretica</name>
    <name type="common">Mustard</name>
    <dbReference type="NCBI Taxonomy" id="69181"/>
    <lineage>
        <taxon>Eukaryota</taxon>
        <taxon>Viridiplantae</taxon>
        <taxon>Streptophyta</taxon>
        <taxon>Embryophyta</taxon>
        <taxon>Tracheophyta</taxon>
        <taxon>Spermatophyta</taxon>
        <taxon>Magnoliopsida</taxon>
        <taxon>eudicotyledons</taxon>
        <taxon>Gunneridae</taxon>
        <taxon>Pentapetalae</taxon>
        <taxon>rosids</taxon>
        <taxon>malvids</taxon>
        <taxon>Brassicales</taxon>
        <taxon>Brassicaceae</taxon>
        <taxon>Brassiceae</taxon>
        <taxon>Brassica</taxon>
    </lineage>
</organism>
<proteinExistence type="inferred from homology"/>
<keyword evidence="7" id="KW-1185">Reference proteome</keyword>
<dbReference type="EMBL" id="QGKV02000649">
    <property type="protein sequence ID" value="KAF3575986.1"/>
    <property type="molecule type" value="Genomic_DNA"/>
</dbReference>
<evidence type="ECO:0000313" key="6">
    <source>
        <dbReference type="EMBL" id="KAF3575986.1"/>
    </source>
</evidence>
<keyword evidence="4" id="KW-0788">Thiol protease</keyword>
<dbReference type="InterPro" id="IPR013128">
    <property type="entry name" value="Peptidase_C1A"/>
</dbReference>
<comment type="similarity">
    <text evidence="1">Belongs to the peptidase C1 family.</text>
</comment>
<dbReference type="PANTHER" id="PTHR12411">
    <property type="entry name" value="CYSTEINE PROTEASE FAMILY C1-RELATED"/>
    <property type="match status" value="1"/>
</dbReference>
<keyword evidence="3" id="KW-0378">Hydrolase</keyword>
<dbReference type="InterPro" id="IPR025660">
    <property type="entry name" value="Pept_his_AS"/>
</dbReference>
<evidence type="ECO:0000256" key="2">
    <source>
        <dbReference type="ARBA" id="ARBA00022670"/>
    </source>
</evidence>
<protein>
    <recommendedName>
        <fullName evidence="5">Peptidase C1A papain C-terminal domain-containing protein</fullName>
    </recommendedName>
</protein>
<sequence length="323" mass="35843">MELLGFRAKAKELAIALSLFISTICSRSEKPEASIDYSTLIPSLNEALLEACGAFSADLLLVRYLQRLESIFTGVPFPCDVLFTDPLSCELNNGSSLLLGDLKAGCCSSTVEVRLMRFWEARNVKKANKLMVSSFTCIGCDDTNAVGVLRLTLFSFRSYYQASPKFYLLPVELTTYMDPSTSSRYRVDPAIADKTDEAMAETVVSWIMLLSKLSRTEDESEMVTISGHQDVHINDEKCLLKALAHQPLRVAIDASAREFQFYSGDIFDGRCGVDLDHGVAAVGYGSSKGSDYIIVKNYWGPRWGEKIYIRVKRNSGKPEGLNQ</sequence>
<dbReference type="SUPFAM" id="SSF54001">
    <property type="entry name" value="Cysteine proteinases"/>
    <property type="match status" value="1"/>
</dbReference>
<dbReference type="PROSITE" id="PS00639">
    <property type="entry name" value="THIOL_PROTEASE_HIS"/>
    <property type="match status" value="1"/>
</dbReference>
<reference evidence="6 7" key="1">
    <citation type="journal article" date="2020" name="BMC Genomics">
        <title>Intraspecific diversification of the crop wild relative Brassica cretica Lam. using demographic model selection.</title>
        <authorList>
            <person name="Kioukis A."/>
            <person name="Michalopoulou V.A."/>
            <person name="Briers L."/>
            <person name="Pirintsos S."/>
            <person name="Studholme D.J."/>
            <person name="Pavlidis P."/>
            <person name="Sarris P.F."/>
        </authorList>
    </citation>
    <scope>NUCLEOTIDE SEQUENCE [LARGE SCALE GENOMIC DNA]</scope>
    <source>
        <strain evidence="7">cv. PFS-1207/04</strain>
    </source>
</reference>
<dbReference type="Gene3D" id="3.90.70.10">
    <property type="entry name" value="Cysteine proteinases"/>
    <property type="match status" value="1"/>
</dbReference>
<dbReference type="Proteomes" id="UP000266723">
    <property type="component" value="Unassembled WGS sequence"/>
</dbReference>
<dbReference type="InterPro" id="IPR038765">
    <property type="entry name" value="Papain-like_cys_pep_sf"/>
</dbReference>
<keyword evidence="2" id="KW-0645">Protease</keyword>
<comment type="caution">
    <text evidence="6">The sequence shown here is derived from an EMBL/GenBank/DDBJ whole genome shotgun (WGS) entry which is preliminary data.</text>
</comment>
<dbReference type="Pfam" id="PF00112">
    <property type="entry name" value="Peptidase_C1"/>
    <property type="match status" value="1"/>
</dbReference>
<evidence type="ECO:0000313" key="7">
    <source>
        <dbReference type="Proteomes" id="UP000266723"/>
    </source>
</evidence>
<feature type="domain" description="Peptidase C1A papain C-terminal" evidence="5">
    <location>
        <begin position="99"/>
        <end position="321"/>
    </location>
</feature>
<dbReference type="InterPro" id="IPR000668">
    <property type="entry name" value="Peptidase_C1A_C"/>
</dbReference>
<dbReference type="SMART" id="SM00645">
    <property type="entry name" value="Pept_C1"/>
    <property type="match status" value="1"/>
</dbReference>
<accession>A0ABQ7DF52</accession>
<name>A0ABQ7DF52_BRACR</name>